<organism evidence="2 3">
    <name type="scientific">Mycolicibacterium thermoresistibile</name>
    <name type="common">Mycobacterium thermoresistibile</name>
    <dbReference type="NCBI Taxonomy" id="1797"/>
    <lineage>
        <taxon>Bacteria</taxon>
        <taxon>Bacillati</taxon>
        <taxon>Actinomycetota</taxon>
        <taxon>Actinomycetes</taxon>
        <taxon>Mycobacteriales</taxon>
        <taxon>Mycobacteriaceae</taxon>
        <taxon>Mycolicibacterium</taxon>
    </lineage>
</organism>
<dbReference type="SUPFAM" id="SSF53474">
    <property type="entry name" value="alpha/beta-Hydrolases"/>
    <property type="match status" value="1"/>
</dbReference>
<dbReference type="OrthoDB" id="3789848at2"/>
<evidence type="ECO:0000259" key="1">
    <source>
        <dbReference type="Pfam" id="PF03959"/>
    </source>
</evidence>
<dbReference type="AlphaFoldDB" id="A0A100XB50"/>
<evidence type="ECO:0000313" key="2">
    <source>
        <dbReference type="EMBL" id="GAT13307.1"/>
    </source>
</evidence>
<name>A0A100XB50_MYCTH</name>
<reference evidence="2 3" key="1">
    <citation type="journal article" date="2016" name="Genome Announc.">
        <title>Draft Genome Sequences of Five Rapidly Growing Mycobacterium Species, M. thermoresistibile, M. fortuitum subsp. acetamidolyticum, M. canariasense, M. brisbanense, and M. novocastrense.</title>
        <authorList>
            <person name="Katahira K."/>
            <person name="Ogura Y."/>
            <person name="Gotoh Y."/>
            <person name="Hayashi T."/>
        </authorList>
    </citation>
    <scope>NUCLEOTIDE SEQUENCE [LARGE SCALE GENOMIC DNA]</scope>
    <source>
        <strain evidence="2 3">JCM6362</strain>
    </source>
</reference>
<feature type="domain" description="Serine hydrolase" evidence="1">
    <location>
        <begin position="98"/>
        <end position="202"/>
    </location>
</feature>
<dbReference type="RefSeq" id="WP_003927569.1">
    <property type="nucleotide sequence ID" value="NZ_BCTB01000002.1"/>
</dbReference>
<dbReference type="STRING" id="1797.RMCT_0278"/>
<reference evidence="3" key="2">
    <citation type="submission" date="2016-02" db="EMBL/GenBank/DDBJ databases">
        <title>Draft genome sequence of five rapidly growing Mycobacterium species.</title>
        <authorList>
            <person name="Katahira K."/>
            <person name="Gotou Y."/>
            <person name="Iida K."/>
            <person name="Ogura Y."/>
            <person name="Hayashi T."/>
        </authorList>
    </citation>
    <scope>NUCLEOTIDE SEQUENCE [LARGE SCALE GENOMIC DNA]</scope>
    <source>
        <strain evidence="3">JCM6362</strain>
    </source>
</reference>
<dbReference type="OMA" id="PDWDSHA"/>
<dbReference type="EMBL" id="BCTB01000002">
    <property type="protein sequence ID" value="GAT13307.1"/>
    <property type="molecule type" value="Genomic_DNA"/>
</dbReference>
<evidence type="ECO:0000313" key="3">
    <source>
        <dbReference type="Proteomes" id="UP000069654"/>
    </source>
</evidence>
<accession>A0A100XB50</accession>
<sequence length="247" mass="25970">METGKASTETLQYAPGRWADLYRAHPPGGDAQPPVLIWHGKQTDARATVTALAQKVAGRGFAVVAPDWNSDAPDGGRSDLLESVRFTRRRYGSDELLLVGWSLGGAAAAGLTLTAAEHAAEHYVRPVATVCLAGAFMVPDPITGRPPNRLPGLLRDGGHRTPFLLLHGAADDVVPIAASRDFAEILRSHGWPAEVAELDTDHAAIAGAGYDPAADRYLPGTDARTHAVADEVAAHIAAMAGRPTDRG</sequence>
<protein>
    <recommendedName>
        <fullName evidence="1">Serine hydrolase domain-containing protein</fullName>
    </recommendedName>
</protein>
<gene>
    <name evidence="2" type="ORF">RMCT_0278</name>
</gene>
<dbReference type="Gene3D" id="3.40.50.1820">
    <property type="entry name" value="alpha/beta hydrolase"/>
    <property type="match status" value="1"/>
</dbReference>
<dbReference type="Pfam" id="PF03959">
    <property type="entry name" value="FSH1"/>
    <property type="match status" value="1"/>
</dbReference>
<dbReference type="Proteomes" id="UP000069654">
    <property type="component" value="Unassembled WGS sequence"/>
</dbReference>
<comment type="caution">
    <text evidence="2">The sequence shown here is derived from an EMBL/GenBank/DDBJ whole genome shotgun (WGS) entry which is preliminary data.</text>
</comment>
<dbReference type="InterPro" id="IPR029058">
    <property type="entry name" value="AB_hydrolase_fold"/>
</dbReference>
<proteinExistence type="predicted"/>
<dbReference type="InterPro" id="IPR005645">
    <property type="entry name" value="FSH-like_dom"/>
</dbReference>